<organism evidence="1">
    <name type="scientific">freshwater metagenome</name>
    <dbReference type="NCBI Taxonomy" id="449393"/>
    <lineage>
        <taxon>unclassified sequences</taxon>
        <taxon>metagenomes</taxon>
        <taxon>ecological metagenomes</taxon>
    </lineage>
</organism>
<dbReference type="EMBL" id="CAFBOZ010000243">
    <property type="protein sequence ID" value="CAB5017400.1"/>
    <property type="molecule type" value="Genomic_DNA"/>
</dbReference>
<accession>A0A6J7QI66</accession>
<name>A0A6J7QI66_9ZZZZ</name>
<protein>
    <submittedName>
        <fullName evidence="1">Unannotated protein</fullName>
    </submittedName>
</protein>
<proteinExistence type="predicted"/>
<evidence type="ECO:0000313" key="1">
    <source>
        <dbReference type="EMBL" id="CAB5017400.1"/>
    </source>
</evidence>
<dbReference type="AlphaFoldDB" id="A0A6J7QI66"/>
<sequence>MGTRLQVMPRALIATMVVMRFTLAIPVEKANTMMQIW</sequence>
<gene>
    <name evidence="1" type="ORF">UFOPK3992_01523</name>
</gene>
<reference evidence="1" key="1">
    <citation type="submission" date="2020-05" db="EMBL/GenBank/DDBJ databases">
        <authorList>
            <person name="Chiriac C."/>
            <person name="Salcher M."/>
            <person name="Ghai R."/>
            <person name="Kavagutti S V."/>
        </authorList>
    </citation>
    <scope>NUCLEOTIDE SEQUENCE</scope>
</reference>